<dbReference type="PANTHER" id="PTHR46033">
    <property type="entry name" value="PROTEIN MAIN-LIKE 2"/>
    <property type="match status" value="1"/>
</dbReference>
<evidence type="ECO:0000313" key="2">
    <source>
        <dbReference type="EMBL" id="KAK5845166.1"/>
    </source>
</evidence>
<evidence type="ECO:0000313" key="3">
    <source>
        <dbReference type="Proteomes" id="UP001358586"/>
    </source>
</evidence>
<keyword evidence="3" id="KW-1185">Reference proteome</keyword>
<proteinExistence type="predicted"/>
<comment type="caution">
    <text evidence="2">The sequence shown here is derived from an EMBL/GenBank/DDBJ whole genome shotgun (WGS) entry which is preliminary data.</text>
</comment>
<dbReference type="PANTHER" id="PTHR46033:SF8">
    <property type="entry name" value="PROTEIN MAINTENANCE OF MERISTEMS-LIKE"/>
    <property type="match status" value="1"/>
</dbReference>
<name>A0ABR0R1S2_GOSAR</name>
<gene>
    <name evidence="2" type="ORF">PVK06_001321</name>
</gene>
<sequence length="197" mass="22111">MIYYPPLVERWRSETHIFHLLCGECTITLEDVALHFGLPIDGSAVTGISVIVESAALCYNLLGASLGDDKSNFSNLKFTWLKANFEHLSINATEEELMCAAQAYIMHIIGGVLIPNANNNRVHLQYSPLLTDLPNVRSYSWGSTILAMLYRELCRTTKSDGIDIGGCLVWLQSWALYRMPFLASISHQPYVFPLVNR</sequence>
<dbReference type="InterPro" id="IPR044824">
    <property type="entry name" value="MAIN-like"/>
</dbReference>
<dbReference type="EMBL" id="JARKNE010000001">
    <property type="protein sequence ID" value="KAK5845166.1"/>
    <property type="molecule type" value="Genomic_DNA"/>
</dbReference>
<evidence type="ECO:0000259" key="1">
    <source>
        <dbReference type="Pfam" id="PF10536"/>
    </source>
</evidence>
<reference evidence="2 3" key="1">
    <citation type="submission" date="2023-03" db="EMBL/GenBank/DDBJ databases">
        <title>WGS of Gossypium arboreum.</title>
        <authorList>
            <person name="Yu D."/>
        </authorList>
    </citation>
    <scope>NUCLEOTIDE SEQUENCE [LARGE SCALE GENOMIC DNA]</scope>
    <source>
        <tissue evidence="2">Leaf</tissue>
    </source>
</reference>
<accession>A0ABR0R1S2</accession>
<organism evidence="2 3">
    <name type="scientific">Gossypium arboreum</name>
    <name type="common">Tree cotton</name>
    <name type="synonym">Gossypium nanking</name>
    <dbReference type="NCBI Taxonomy" id="29729"/>
    <lineage>
        <taxon>Eukaryota</taxon>
        <taxon>Viridiplantae</taxon>
        <taxon>Streptophyta</taxon>
        <taxon>Embryophyta</taxon>
        <taxon>Tracheophyta</taxon>
        <taxon>Spermatophyta</taxon>
        <taxon>Magnoliopsida</taxon>
        <taxon>eudicotyledons</taxon>
        <taxon>Gunneridae</taxon>
        <taxon>Pentapetalae</taxon>
        <taxon>rosids</taxon>
        <taxon>malvids</taxon>
        <taxon>Malvales</taxon>
        <taxon>Malvaceae</taxon>
        <taxon>Malvoideae</taxon>
        <taxon>Gossypium</taxon>
    </lineage>
</organism>
<protein>
    <recommendedName>
        <fullName evidence="1">Aminotransferase-like plant mobile domain-containing protein</fullName>
    </recommendedName>
</protein>
<feature type="domain" description="Aminotransferase-like plant mobile" evidence="1">
    <location>
        <begin position="7"/>
        <end position="182"/>
    </location>
</feature>
<dbReference type="InterPro" id="IPR019557">
    <property type="entry name" value="AminoTfrase-like_pln_mobile"/>
</dbReference>
<dbReference type="Proteomes" id="UP001358586">
    <property type="component" value="Chromosome 1"/>
</dbReference>
<dbReference type="Pfam" id="PF10536">
    <property type="entry name" value="PMD"/>
    <property type="match status" value="1"/>
</dbReference>